<dbReference type="RefSeq" id="WP_311184574.1">
    <property type="nucleotide sequence ID" value="NZ_CP115543.1"/>
</dbReference>
<name>A0ABY9YJL2_9GAMM</name>
<dbReference type="Proteomes" id="UP001305421">
    <property type="component" value="Chromosome"/>
</dbReference>
<organism evidence="3 4">
    <name type="scientific">Stenotrophomonas aracearum</name>
    <dbReference type="NCBI Taxonomy" id="3003272"/>
    <lineage>
        <taxon>Bacteria</taxon>
        <taxon>Pseudomonadati</taxon>
        <taxon>Pseudomonadota</taxon>
        <taxon>Gammaproteobacteria</taxon>
        <taxon>Lysobacterales</taxon>
        <taxon>Lysobacteraceae</taxon>
        <taxon>Stenotrophomonas</taxon>
    </lineage>
</organism>
<dbReference type="InterPro" id="IPR042230">
    <property type="entry name" value="CusF_sf"/>
</dbReference>
<keyword evidence="2" id="KW-0732">Signal</keyword>
<sequence length="147" mass="15395">MKLQAVLFSTVLLAACSQQPGNAEDQPMPEATQQPMPNEAPSSADTTATAAPSAADMQMSEAEHKQMAGNAAATMAMATGIIESVDTGAGKITIAHGPVEALKWPAMTMAFKASPEQLASAKPGQKVEFEFESKGMDNTITRIKPMK</sequence>
<evidence type="ECO:0000313" key="4">
    <source>
        <dbReference type="Proteomes" id="UP001305421"/>
    </source>
</evidence>
<gene>
    <name evidence="3" type="ORF">PDM28_09350</name>
</gene>
<dbReference type="Pfam" id="PF11604">
    <property type="entry name" value="CusF_Ec"/>
    <property type="match status" value="1"/>
</dbReference>
<feature type="chain" id="PRO_5045072962" evidence="2">
    <location>
        <begin position="24"/>
        <end position="147"/>
    </location>
</feature>
<proteinExistence type="predicted"/>
<protein>
    <submittedName>
        <fullName evidence="3">Copper-binding protein</fullName>
    </submittedName>
</protein>
<reference evidence="3 4" key="1">
    <citation type="submission" date="2022-12" db="EMBL/GenBank/DDBJ databases">
        <title>Two new species, Stenotrophomonas aracearum and Stenotrophomonas oahuensis, isolated from Anthurium (Araceae family) in Hawaii.</title>
        <authorList>
            <person name="Chunag S.C."/>
            <person name="Dobhal S."/>
            <person name="Alvarez A."/>
            <person name="Arif M."/>
        </authorList>
    </citation>
    <scope>NUCLEOTIDE SEQUENCE [LARGE SCALE GENOMIC DNA]</scope>
    <source>
        <strain evidence="3 4">A5588</strain>
    </source>
</reference>
<accession>A0ABY9YJL2</accession>
<feature type="compositionally biased region" description="Low complexity" evidence="1">
    <location>
        <begin position="40"/>
        <end position="56"/>
    </location>
</feature>
<dbReference type="PROSITE" id="PS51257">
    <property type="entry name" value="PROKAR_LIPOPROTEIN"/>
    <property type="match status" value="1"/>
</dbReference>
<evidence type="ECO:0000313" key="3">
    <source>
        <dbReference type="EMBL" id="WNH50474.1"/>
    </source>
</evidence>
<dbReference type="InterPro" id="IPR021647">
    <property type="entry name" value="CusF_Ec"/>
</dbReference>
<dbReference type="Gene3D" id="2.40.50.320">
    <property type="entry name" value="Copper binding periplasmic protein CusF"/>
    <property type="match status" value="1"/>
</dbReference>
<keyword evidence="4" id="KW-1185">Reference proteome</keyword>
<evidence type="ECO:0000256" key="1">
    <source>
        <dbReference type="SAM" id="MobiDB-lite"/>
    </source>
</evidence>
<feature type="signal peptide" evidence="2">
    <location>
        <begin position="1"/>
        <end position="23"/>
    </location>
</feature>
<feature type="region of interest" description="Disordered" evidence="1">
    <location>
        <begin position="19"/>
        <end position="70"/>
    </location>
</feature>
<evidence type="ECO:0000256" key="2">
    <source>
        <dbReference type="SAM" id="SignalP"/>
    </source>
</evidence>
<dbReference type="EMBL" id="CP115543">
    <property type="protein sequence ID" value="WNH50474.1"/>
    <property type="molecule type" value="Genomic_DNA"/>
</dbReference>